<sequence>QQFSHHIGNSESAVRFGDSQLMGFSSVISAYDSLTKESIRDVECSCRNCVARITWLSSGAASMEAVSYGKVIKGHFSSAPPERWFISNLPATRPRPGELAWALIFGVGCWLLWSWCNKALIDPQFIWPPEGAGVIFRVANSFFNGLSGLTSQEQQARAWNLVRRRPPKNGWVKLNTNGSSRGNPGLAVVGGFITRCVGCVAGRIRS</sequence>
<dbReference type="EMBL" id="PGOL01000888">
    <property type="protein sequence ID" value="PKI63450.1"/>
    <property type="molecule type" value="Genomic_DNA"/>
</dbReference>
<protein>
    <recommendedName>
        <fullName evidence="3">Reverse transcriptase zinc-binding domain-containing protein</fullName>
    </recommendedName>
</protein>
<dbReference type="AlphaFoldDB" id="A0A2I0K5K7"/>
<reference evidence="1 2" key="1">
    <citation type="submission" date="2017-11" db="EMBL/GenBank/DDBJ databases">
        <title>De-novo sequencing of pomegranate (Punica granatum L.) genome.</title>
        <authorList>
            <person name="Akparov Z."/>
            <person name="Amiraslanov A."/>
            <person name="Hajiyeva S."/>
            <person name="Abbasov M."/>
            <person name="Kaur K."/>
            <person name="Hamwieh A."/>
            <person name="Solovyev V."/>
            <person name="Salamov A."/>
            <person name="Braich B."/>
            <person name="Kosarev P."/>
            <person name="Mahmoud A."/>
            <person name="Hajiyev E."/>
            <person name="Babayeva S."/>
            <person name="Izzatullayeva V."/>
            <person name="Mammadov A."/>
            <person name="Mammadov A."/>
            <person name="Sharifova S."/>
            <person name="Ojaghi J."/>
            <person name="Eynullazada K."/>
            <person name="Bayramov B."/>
            <person name="Abdulazimova A."/>
            <person name="Shahmuradov I."/>
        </authorList>
    </citation>
    <scope>NUCLEOTIDE SEQUENCE [LARGE SCALE GENOMIC DNA]</scope>
    <source>
        <strain evidence="2">cv. AG2017</strain>
        <tissue evidence="1">Leaf</tissue>
    </source>
</reference>
<accession>A0A2I0K5K7</accession>
<keyword evidence="2" id="KW-1185">Reference proteome</keyword>
<evidence type="ECO:0008006" key="3">
    <source>
        <dbReference type="Google" id="ProtNLM"/>
    </source>
</evidence>
<name>A0A2I0K5K7_PUNGR</name>
<proteinExistence type="predicted"/>
<organism evidence="1 2">
    <name type="scientific">Punica granatum</name>
    <name type="common">Pomegranate</name>
    <dbReference type="NCBI Taxonomy" id="22663"/>
    <lineage>
        <taxon>Eukaryota</taxon>
        <taxon>Viridiplantae</taxon>
        <taxon>Streptophyta</taxon>
        <taxon>Embryophyta</taxon>
        <taxon>Tracheophyta</taxon>
        <taxon>Spermatophyta</taxon>
        <taxon>Magnoliopsida</taxon>
        <taxon>eudicotyledons</taxon>
        <taxon>Gunneridae</taxon>
        <taxon>Pentapetalae</taxon>
        <taxon>rosids</taxon>
        <taxon>malvids</taxon>
        <taxon>Myrtales</taxon>
        <taxon>Lythraceae</taxon>
        <taxon>Punica</taxon>
    </lineage>
</organism>
<evidence type="ECO:0000313" key="1">
    <source>
        <dbReference type="EMBL" id="PKI63450.1"/>
    </source>
</evidence>
<comment type="caution">
    <text evidence="1">The sequence shown here is derived from an EMBL/GenBank/DDBJ whole genome shotgun (WGS) entry which is preliminary data.</text>
</comment>
<dbReference type="Proteomes" id="UP000233551">
    <property type="component" value="Unassembled WGS sequence"/>
</dbReference>
<gene>
    <name evidence="1" type="ORF">CRG98_016117</name>
</gene>
<feature type="non-terminal residue" evidence="1">
    <location>
        <position position="1"/>
    </location>
</feature>
<evidence type="ECO:0000313" key="2">
    <source>
        <dbReference type="Proteomes" id="UP000233551"/>
    </source>
</evidence>